<gene>
    <name evidence="4" type="ordered locus">EbC_17290</name>
</gene>
<evidence type="ECO:0000256" key="2">
    <source>
        <dbReference type="PROSITE-ProRule" id="PRU00335"/>
    </source>
</evidence>
<dbReference type="EMBL" id="FP236843">
    <property type="protein sequence ID" value="CAX59260.1"/>
    <property type="molecule type" value="Genomic_DNA"/>
</dbReference>
<organism evidence="5">
    <name type="scientific">Erwinia billingiae (strain Eb661)</name>
    <dbReference type="NCBI Taxonomy" id="634500"/>
    <lineage>
        <taxon>Bacteria</taxon>
        <taxon>Pseudomonadati</taxon>
        <taxon>Pseudomonadota</taxon>
        <taxon>Gammaproteobacteria</taxon>
        <taxon>Enterobacterales</taxon>
        <taxon>Erwiniaceae</taxon>
        <taxon>Erwinia</taxon>
    </lineage>
</organism>
<dbReference type="KEGG" id="ebi:EbC_17290"/>
<dbReference type="GeneID" id="90511755"/>
<dbReference type="STRING" id="634500.EbC_17290"/>
<evidence type="ECO:0000259" key="3">
    <source>
        <dbReference type="PROSITE" id="PS50977"/>
    </source>
</evidence>
<accession>D8MR03</accession>
<dbReference type="InterPro" id="IPR001647">
    <property type="entry name" value="HTH_TetR"/>
</dbReference>
<dbReference type="HOGENOM" id="CLU_069356_12_2_6"/>
<reference evidence="4 5" key="1">
    <citation type="journal article" date="2010" name="BMC Genomics">
        <title>Genome comparison of the epiphytic bacteria Erwinia billingiae and E. tasmaniensis with the pear pathogen E. pyrifoliae.</title>
        <authorList>
            <person name="Kube M."/>
            <person name="Migdoll A.M."/>
            <person name="Gehring I."/>
            <person name="Heitmann K."/>
            <person name="Mayer Y."/>
            <person name="Kuhl H."/>
            <person name="Knaust F."/>
            <person name="Geider K."/>
            <person name="Reinhardt R."/>
        </authorList>
    </citation>
    <scope>NUCLEOTIDE SEQUENCE [LARGE SCALE GENOMIC DNA]</scope>
    <source>
        <strain evidence="4 5">Eb661</strain>
    </source>
</reference>
<dbReference type="AlphaFoldDB" id="D8MR03"/>
<evidence type="ECO:0000256" key="1">
    <source>
        <dbReference type="ARBA" id="ARBA00023125"/>
    </source>
</evidence>
<dbReference type="PANTHER" id="PTHR43479:SF11">
    <property type="entry name" value="ACREF_ENVCD OPERON REPRESSOR-RELATED"/>
    <property type="match status" value="1"/>
</dbReference>
<dbReference type="Proteomes" id="UP000008793">
    <property type="component" value="Chromosome"/>
</dbReference>
<evidence type="ECO:0000313" key="5">
    <source>
        <dbReference type="Proteomes" id="UP000008793"/>
    </source>
</evidence>
<keyword evidence="1 2" id="KW-0238">DNA-binding</keyword>
<dbReference type="Gene3D" id="1.10.10.60">
    <property type="entry name" value="Homeodomain-like"/>
    <property type="match status" value="1"/>
</dbReference>
<dbReference type="Pfam" id="PF00440">
    <property type="entry name" value="TetR_N"/>
    <property type="match status" value="1"/>
</dbReference>
<dbReference type="PROSITE" id="PS50977">
    <property type="entry name" value="HTH_TETR_2"/>
    <property type="match status" value="1"/>
</dbReference>
<dbReference type="InterPro" id="IPR009057">
    <property type="entry name" value="Homeodomain-like_sf"/>
</dbReference>
<dbReference type="PANTHER" id="PTHR43479">
    <property type="entry name" value="ACREF/ENVCD OPERON REPRESSOR-RELATED"/>
    <property type="match status" value="1"/>
</dbReference>
<dbReference type="InterPro" id="IPR036271">
    <property type="entry name" value="Tet_transcr_reg_TetR-rel_C_sf"/>
</dbReference>
<dbReference type="SUPFAM" id="SSF48498">
    <property type="entry name" value="Tetracyclin repressor-like, C-terminal domain"/>
    <property type="match status" value="1"/>
</dbReference>
<dbReference type="PRINTS" id="PR00455">
    <property type="entry name" value="HTHTETR"/>
</dbReference>
<feature type="domain" description="HTH tetR-type" evidence="3">
    <location>
        <begin position="21"/>
        <end position="81"/>
    </location>
</feature>
<dbReference type="RefSeq" id="WP_013201753.1">
    <property type="nucleotide sequence ID" value="NC_014306.1"/>
</dbReference>
<feature type="DNA-binding region" description="H-T-H motif" evidence="2">
    <location>
        <begin position="44"/>
        <end position="63"/>
    </location>
</feature>
<dbReference type="Gene3D" id="1.10.357.10">
    <property type="entry name" value="Tetracycline Repressor, domain 2"/>
    <property type="match status" value="1"/>
</dbReference>
<sequence length="212" mass="23939">MKEAARSTGETGSRKAKKSQSEVAELLQSSAFELFAHQNYSSVRIKDIATATGLNSALIYYYFGSKEDLFVKVIETAVTNAFQKFDNVIGSDNGPKDILFLWIEIHISQFHLLQKLAKISLDYSSTNGRIPSIDKAIKTFYEKESVILKNTIKQGIAAGTFREVDPADMAMLISTFLDGVLFRNVMFPNFKYKQAIQVMRNFVFEQLEPRPV</sequence>
<dbReference type="SUPFAM" id="SSF46689">
    <property type="entry name" value="Homeodomain-like"/>
    <property type="match status" value="1"/>
</dbReference>
<name>D8MR03_ERWBE</name>
<dbReference type="GO" id="GO:0003677">
    <property type="term" value="F:DNA binding"/>
    <property type="evidence" value="ECO:0007669"/>
    <property type="project" value="UniProtKB-UniRule"/>
</dbReference>
<evidence type="ECO:0000313" key="4">
    <source>
        <dbReference type="EMBL" id="CAX59260.1"/>
    </source>
</evidence>
<dbReference type="InterPro" id="IPR050624">
    <property type="entry name" value="HTH-type_Tx_Regulator"/>
</dbReference>
<protein>
    <submittedName>
        <fullName evidence="4">Transcriptional regulator, TetR family</fullName>
    </submittedName>
</protein>
<keyword evidence="5" id="KW-1185">Reference proteome</keyword>
<dbReference type="eggNOG" id="COG1309">
    <property type="taxonomic scope" value="Bacteria"/>
</dbReference>
<proteinExistence type="predicted"/>